<reference evidence="1 2" key="1">
    <citation type="submission" date="2016-06" db="EMBL/GenBank/DDBJ databases">
        <title>Complete genome sequence of a saline-alkali tolerant type strain Dietzia timorensis ID05-A0528T.</title>
        <authorList>
            <person name="Wu X."/>
        </authorList>
    </citation>
    <scope>NUCLEOTIDE SEQUENCE [LARGE SCALE GENOMIC DNA]</scope>
    <source>
        <strain evidence="1 2">ID05-A0528</strain>
    </source>
</reference>
<name>A0A173LQ05_9ACTN</name>
<evidence type="ECO:0000313" key="1">
    <source>
        <dbReference type="EMBL" id="ANI93611.1"/>
    </source>
</evidence>
<proteinExistence type="predicted"/>
<dbReference type="Proteomes" id="UP000186104">
    <property type="component" value="Chromosome"/>
</dbReference>
<dbReference type="EMBL" id="CP015961">
    <property type="protein sequence ID" value="ANI93611.1"/>
    <property type="molecule type" value="Genomic_DNA"/>
</dbReference>
<protein>
    <submittedName>
        <fullName evidence="1">Uncharacterized protein</fullName>
    </submittedName>
</protein>
<dbReference type="AlphaFoldDB" id="A0A173LQ05"/>
<sequence length="79" mass="8933">MREINHNGGAILRKVGKDFDEVEVTERGRVRWKIVSAEPRTPVSAAEAMSIFDVPTDSHWEAELSADREEVVARDPWGE</sequence>
<accession>A0A173LQ05</accession>
<gene>
    <name evidence="1" type="ORF">BJL86_2851</name>
</gene>
<dbReference type="KEGG" id="dtm:BJL86_2851"/>
<dbReference type="STRING" id="499555.BJL86_2851"/>
<evidence type="ECO:0000313" key="2">
    <source>
        <dbReference type="Proteomes" id="UP000186104"/>
    </source>
</evidence>
<organism evidence="1 2">
    <name type="scientific">Dietzia timorensis</name>
    <dbReference type="NCBI Taxonomy" id="499555"/>
    <lineage>
        <taxon>Bacteria</taxon>
        <taxon>Bacillati</taxon>
        <taxon>Actinomycetota</taxon>
        <taxon>Actinomycetes</taxon>
        <taxon>Mycobacteriales</taxon>
        <taxon>Dietziaceae</taxon>
        <taxon>Dietzia</taxon>
    </lineage>
</organism>
<keyword evidence="2" id="KW-1185">Reference proteome</keyword>